<feature type="domain" description="HIT-type" evidence="3">
    <location>
        <begin position="171"/>
        <end position="209"/>
    </location>
</feature>
<organism evidence="4 5">
    <name type="scientific">Naganishia liquefaciens</name>
    <dbReference type="NCBI Taxonomy" id="104408"/>
    <lineage>
        <taxon>Eukaryota</taxon>
        <taxon>Fungi</taxon>
        <taxon>Dikarya</taxon>
        <taxon>Basidiomycota</taxon>
        <taxon>Agaricomycotina</taxon>
        <taxon>Tremellomycetes</taxon>
        <taxon>Filobasidiales</taxon>
        <taxon>Filobasidiaceae</taxon>
        <taxon>Naganishia</taxon>
    </lineage>
</organism>
<evidence type="ECO:0000313" key="4">
    <source>
        <dbReference type="EMBL" id="GHJ86362.1"/>
    </source>
</evidence>
<evidence type="ECO:0000313" key="5">
    <source>
        <dbReference type="Proteomes" id="UP000620104"/>
    </source>
</evidence>
<dbReference type="EMBL" id="BLZA01000018">
    <property type="protein sequence ID" value="GHJ86362.1"/>
    <property type="molecule type" value="Genomic_DNA"/>
</dbReference>
<dbReference type="AlphaFoldDB" id="A0A8H3TSH6"/>
<keyword evidence="5" id="KW-1185">Reference proteome</keyword>
<name>A0A8H3TSH6_9TREE</name>
<reference evidence="4" key="1">
    <citation type="submission" date="2020-07" db="EMBL/GenBank/DDBJ databases">
        <title>Draft Genome Sequence of a Deep-Sea Yeast, Naganishia (Cryptococcus) liquefaciens strain N6.</title>
        <authorList>
            <person name="Han Y.W."/>
            <person name="Kajitani R."/>
            <person name="Morimoto H."/>
            <person name="Parhat M."/>
            <person name="Tsubouchi H."/>
            <person name="Bakenova O."/>
            <person name="Ogata M."/>
            <person name="Argunhan B."/>
            <person name="Aoki R."/>
            <person name="Kajiwara S."/>
            <person name="Itoh T."/>
            <person name="Iwasaki H."/>
        </authorList>
    </citation>
    <scope>NUCLEOTIDE SEQUENCE</scope>
    <source>
        <strain evidence="4">N6</strain>
    </source>
</reference>
<dbReference type="PROSITE" id="PS51083">
    <property type="entry name" value="ZF_HIT"/>
    <property type="match status" value="1"/>
</dbReference>
<dbReference type="SUPFAM" id="SSF144232">
    <property type="entry name" value="HIT/MYND zinc finger-like"/>
    <property type="match status" value="1"/>
</dbReference>
<keyword evidence="1" id="KW-0479">Metal-binding</keyword>
<dbReference type="Proteomes" id="UP000620104">
    <property type="component" value="Unassembled WGS sequence"/>
</dbReference>
<proteinExistence type="predicted"/>
<keyword evidence="1" id="KW-0863">Zinc-finger</keyword>
<sequence length="220" mass="24609">MSQRTQRKAALQASQQLAWDAAHDGSAGPVSHARQSLAEFSDQRQKAGKDDDRRTTALEEWRIRRVKRQLVDLERTNAHDLPSTAFPVSSRTDDSTQLSSALNNRGIVPQSIDRLQRRREDKRRRGIMTANVKTLVQYRKTLREYLNELPSDTPYVTSVAPAPNYPPRHPCASCSHPDGKYPCERCGEHSCSTTCWRTHRDLGIAEGGCGVGQQGMVGLS</sequence>
<evidence type="ECO:0000259" key="3">
    <source>
        <dbReference type="PROSITE" id="PS51083"/>
    </source>
</evidence>
<keyword evidence="1" id="KW-0862">Zinc</keyword>
<protein>
    <recommendedName>
        <fullName evidence="3">HIT-type domain-containing protein</fullName>
    </recommendedName>
</protein>
<evidence type="ECO:0000256" key="1">
    <source>
        <dbReference type="PROSITE-ProRule" id="PRU00453"/>
    </source>
</evidence>
<dbReference type="InterPro" id="IPR007529">
    <property type="entry name" value="Znf_HIT"/>
</dbReference>
<accession>A0A8H3TSH6</accession>
<feature type="region of interest" description="Disordered" evidence="2">
    <location>
        <begin position="1"/>
        <end position="54"/>
    </location>
</feature>
<evidence type="ECO:0000256" key="2">
    <source>
        <dbReference type="SAM" id="MobiDB-lite"/>
    </source>
</evidence>
<feature type="compositionally biased region" description="Basic and acidic residues" evidence="2">
    <location>
        <begin position="41"/>
        <end position="54"/>
    </location>
</feature>
<dbReference type="OrthoDB" id="74807at2759"/>
<gene>
    <name evidence="4" type="ORF">NliqN6_2764</name>
</gene>
<comment type="caution">
    <text evidence="4">The sequence shown here is derived from an EMBL/GenBank/DDBJ whole genome shotgun (WGS) entry which is preliminary data.</text>
</comment>
<dbReference type="GO" id="GO:0008270">
    <property type="term" value="F:zinc ion binding"/>
    <property type="evidence" value="ECO:0007669"/>
    <property type="project" value="UniProtKB-UniRule"/>
</dbReference>